<evidence type="ECO:0000256" key="7">
    <source>
        <dbReference type="ARBA" id="ARBA00022833"/>
    </source>
</evidence>
<keyword evidence="6" id="KW-0378">Hydrolase</keyword>
<dbReference type="eggNOG" id="KOG2880">
    <property type="taxonomic scope" value="Eukaryota"/>
</dbReference>
<dbReference type="OMA" id="THNELTI"/>
<dbReference type="CDD" id="cd08066">
    <property type="entry name" value="MPN_AMSH_like"/>
    <property type="match status" value="1"/>
</dbReference>
<dbReference type="PANTHER" id="PTHR12947">
    <property type="entry name" value="AMSH-LIKE PROTEASE"/>
    <property type="match status" value="1"/>
</dbReference>
<evidence type="ECO:0000256" key="9">
    <source>
        <dbReference type="SAM" id="MobiDB-lite"/>
    </source>
</evidence>
<evidence type="ECO:0000259" key="10">
    <source>
        <dbReference type="PROSITE" id="PS50249"/>
    </source>
</evidence>
<dbReference type="InterPro" id="IPR044098">
    <property type="entry name" value="STAMBP/STALP-like_MPN"/>
</dbReference>
<sequence length="428" mass="49700">ISTMTNNHIPPDVRLRNLFEKGSAVDVHKNIPIRRYFRSCQELIRMAGVYFDEKNFENSYVFYAKFIVLSFEKLKTHPEFNNVPASEKLANKRSLKIAFERAEKLKPALKKKYEEEYKIYLANKKKQEILAKQEEEKRKKTEENERIRKEEEKKKEEEEQMNAFVREQKRKELELERLAIEAEFAEKAKIDDDVPLVPTRRSPAFSCFHQNIIIYMTSSCTPAIPTYDRALKPVDLTDHYKTQEPNAPPQNNQYGLRTILSPADLPQKFMALVHTNTARNIETCGVLFGKLANEVFVLTHVLIPHQKGAPDSCDTTREEDMWDFQDQYNGICLGWIHTHPSQTAFLSSVDMHTHYPYQCLMPESVAIVCSGKFNETGYFMLDPGRGMNEIGNCRKHGFHPHPTTPPLFESCDHVKTSTAHSIQLIDWR</sequence>
<dbReference type="Pfam" id="PF08969">
    <property type="entry name" value="USP8_dimer"/>
    <property type="match status" value="1"/>
</dbReference>
<dbReference type="SMART" id="SM00232">
    <property type="entry name" value="JAB_MPN"/>
    <property type="match status" value="1"/>
</dbReference>
<dbReference type="PANTHER" id="PTHR12947:SF13">
    <property type="entry name" value="FI19924P1"/>
    <property type="match status" value="1"/>
</dbReference>
<evidence type="ECO:0000313" key="12">
    <source>
        <dbReference type="Proteomes" id="UP000007875"/>
    </source>
</evidence>
<dbReference type="GO" id="GO:0140492">
    <property type="term" value="F:metal-dependent deubiquitinase activity"/>
    <property type="evidence" value="ECO:0007669"/>
    <property type="project" value="InterPro"/>
</dbReference>
<dbReference type="Gene3D" id="1.20.58.80">
    <property type="entry name" value="Phosphotransferase system, lactose/cellobiose-type IIA subunit"/>
    <property type="match status" value="1"/>
</dbReference>
<dbReference type="Gene3D" id="3.40.140.10">
    <property type="entry name" value="Cytidine Deaminase, domain 2"/>
    <property type="match status" value="1"/>
</dbReference>
<dbReference type="FunCoup" id="H2Y551">
    <property type="interactions" value="289"/>
</dbReference>
<reference evidence="12" key="1">
    <citation type="submission" date="2003-08" db="EMBL/GenBank/DDBJ databases">
        <authorList>
            <person name="Birren B."/>
            <person name="Nusbaum C."/>
            <person name="Abebe A."/>
            <person name="Abouelleil A."/>
            <person name="Adekoya E."/>
            <person name="Ait-zahra M."/>
            <person name="Allen N."/>
            <person name="Allen T."/>
            <person name="An P."/>
            <person name="Anderson M."/>
            <person name="Anderson S."/>
            <person name="Arachchi H."/>
            <person name="Armbruster J."/>
            <person name="Bachantsang P."/>
            <person name="Baldwin J."/>
            <person name="Barry A."/>
            <person name="Bayul T."/>
            <person name="Blitshsteyn B."/>
            <person name="Bloom T."/>
            <person name="Blye J."/>
            <person name="Boguslavskiy L."/>
            <person name="Borowsky M."/>
            <person name="Boukhgalter B."/>
            <person name="Brunache A."/>
            <person name="Butler J."/>
            <person name="Calixte N."/>
            <person name="Calvo S."/>
            <person name="Camarata J."/>
            <person name="Campo K."/>
            <person name="Chang J."/>
            <person name="Cheshatsang Y."/>
            <person name="Citroen M."/>
            <person name="Collymore A."/>
            <person name="Considine T."/>
            <person name="Cook A."/>
            <person name="Cooke P."/>
            <person name="Corum B."/>
            <person name="Cuomo C."/>
            <person name="David R."/>
            <person name="Dawoe T."/>
            <person name="Degray S."/>
            <person name="Dodge S."/>
            <person name="Dooley K."/>
            <person name="Dorje P."/>
            <person name="Dorjee K."/>
            <person name="Dorris L."/>
            <person name="Duffey N."/>
            <person name="Dupes A."/>
            <person name="Elkins T."/>
            <person name="Engels R."/>
            <person name="Erickson J."/>
            <person name="Farina A."/>
            <person name="Faro S."/>
            <person name="Ferreira P."/>
            <person name="Fischer H."/>
            <person name="Fitzgerald M."/>
            <person name="Foley K."/>
            <person name="Gage D."/>
            <person name="Galagan J."/>
            <person name="Gearin G."/>
            <person name="Gnerre S."/>
            <person name="Gnirke A."/>
            <person name="Goyette A."/>
            <person name="Graham J."/>
            <person name="Grandbois E."/>
            <person name="Gyaltsen K."/>
            <person name="Hafez N."/>
            <person name="Hagopian D."/>
            <person name="Hagos B."/>
            <person name="Hall J."/>
            <person name="Hatcher B."/>
            <person name="Heller A."/>
            <person name="Higgins H."/>
            <person name="Honan T."/>
            <person name="Horn A."/>
            <person name="Houde N."/>
            <person name="Hughes L."/>
            <person name="Hulme W."/>
            <person name="Husby E."/>
            <person name="Iliev I."/>
            <person name="Jaffe D."/>
            <person name="Jones C."/>
            <person name="Kamal M."/>
            <person name="Kamat A."/>
            <person name="Kamvysselis M."/>
            <person name="Karlsson E."/>
            <person name="Kells C."/>
            <person name="Kieu A."/>
            <person name="Kisner P."/>
            <person name="Kodira C."/>
            <person name="Kulbokas E."/>
            <person name="Labutti K."/>
            <person name="Lama D."/>
            <person name="Landers T."/>
            <person name="Leger J."/>
            <person name="Levine S."/>
            <person name="Lewis D."/>
            <person name="Lewis T."/>
            <person name="Lindblad-toh K."/>
            <person name="Liu X."/>
            <person name="Lokyitsang T."/>
            <person name="Lokyitsang Y."/>
            <person name="Lucien O."/>
            <person name="Lui A."/>
            <person name="Ma L.J."/>
            <person name="Mabbitt R."/>
            <person name="Macdonald J."/>
            <person name="Maclean C."/>
            <person name="Major J."/>
            <person name="Manning J."/>
            <person name="Marabella R."/>
            <person name="Maru K."/>
            <person name="Matthews C."/>
            <person name="Mauceli E."/>
            <person name="Mccarthy M."/>
            <person name="Mcdonough S."/>
            <person name="Mcghee T."/>
            <person name="Meldrim J."/>
            <person name="Meneus L."/>
            <person name="Mesirov J."/>
            <person name="Mihalev A."/>
            <person name="Mihova T."/>
            <person name="Mikkelsen T."/>
            <person name="Mlenga V."/>
            <person name="Moru K."/>
            <person name="Mozes J."/>
            <person name="Mulrain L."/>
            <person name="Munson G."/>
            <person name="Naylor J."/>
            <person name="Newes C."/>
            <person name="Nguyen C."/>
            <person name="Nguyen N."/>
            <person name="Nguyen T."/>
            <person name="Nicol R."/>
            <person name="Nielsen C."/>
            <person name="Nizzari M."/>
            <person name="Norbu C."/>
            <person name="Norbu N."/>
            <person name="O'donnell P."/>
            <person name="Okoawo O."/>
            <person name="O'leary S."/>
            <person name="Omotosho B."/>
            <person name="O'neill K."/>
            <person name="Osman S."/>
            <person name="Parker S."/>
            <person name="Perrin D."/>
            <person name="Phunkhang P."/>
            <person name="Piqani B."/>
            <person name="Purcell S."/>
            <person name="Rachupka T."/>
            <person name="Ramasamy U."/>
            <person name="Rameau R."/>
            <person name="Ray V."/>
            <person name="Raymond C."/>
            <person name="Retta R."/>
            <person name="Richardson S."/>
            <person name="Rise C."/>
            <person name="Rodriguez J."/>
            <person name="Rogers J."/>
            <person name="Rogov P."/>
            <person name="Rutman M."/>
            <person name="Schupbach R."/>
            <person name="Seaman C."/>
            <person name="Settipalli S."/>
            <person name="Sharpe T."/>
            <person name="Sheridan J."/>
            <person name="Sherpa N."/>
            <person name="Shi J."/>
            <person name="Smirnov S."/>
            <person name="Smith C."/>
            <person name="Sougnez C."/>
            <person name="Spencer B."/>
            <person name="Stalker J."/>
            <person name="Stange-thomann N."/>
            <person name="Stavropoulos S."/>
            <person name="Stetson K."/>
            <person name="Stone C."/>
            <person name="Stone S."/>
            <person name="Stubbs M."/>
            <person name="Talamas J."/>
            <person name="Tchuinga P."/>
            <person name="Tenzing P."/>
            <person name="Tesfaye S."/>
            <person name="Theodore J."/>
            <person name="Thoulutsang Y."/>
            <person name="Topham K."/>
            <person name="Towey S."/>
            <person name="Tsamla T."/>
            <person name="Tsomo N."/>
            <person name="Vallee D."/>
            <person name="Vassiliev H."/>
            <person name="Venkataraman V."/>
            <person name="Vinson J."/>
            <person name="Vo A."/>
            <person name="Wade C."/>
            <person name="Wang S."/>
            <person name="Wangchuk T."/>
            <person name="Wangdi T."/>
            <person name="Whittaker C."/>
            <person name="Wilkinson J."/>
            <person name="Wu Y."/>
            <person name="Wyman D."/>
            <person name="Yadav S."/>
            <person name="Yang S."/>
            <person name="Yang X."/>
            <person name="Yeager S."/>
            <person name="Yee E."/>
            <person name="Young G."/>
            <person name="Zainoun J."/>
            <person name="Zembeck L."/>
            <person name="Zimmer A."/>
            <person name="Zody M."/>
            <person name="Lander E."/>
        </authorList>
    </citation>
    <scope>NUCLEOTIDE SEQUENCE [LARGE SCALE GENOMIC DNA]</scope>
</reference>
<evidence type="ECO:0000256" key="5">
    <source>
        <dbReference type="ARBA" id="ARBA00022786"/>
    </source>
</evidence>
<evidence type="ECO:0000256" key="2">
    <source>
        <dbReference type="ARBA" id="ARBA00010981"/>
    </source>
</evidence>
<dbReference type="SUPFAM" id="SSF140856">
    <property type="entry name" value="USP8 N-terminal domain-like"/>
    <property type="match status" value="1"/>
</dbReference>
<dbReference type="InterPro" id="IPR015063">
    <property type="entry name" value="USP8_dimer"/>
</dbReference>
<dbReference type="Proteomes" id="UP000007875">
    <property type="component" value="Unassembled WGS sequence"/>
</dbReference>
<reference evidence="11" key="3">
    <citation type="submission" date="2025-09" db="UniProtKB">
        <authorList>
            <consortium name="Ensembl"/>
        </authorList>
    </citation>
    <scope>IDENTIFICATION</scope>
</reference>
<dbReference type="GO" id="GO:0016020">
    <property type="term" value="C:membrane"/>
    <property type="evidence" value="ECO:0007669"/>
    <property type="project" value="TreeGrafter"/>
</dbReference>
<dbReference type="GO" id="GO:0005768">
    <property type="term" value="C:endosome"/>
    <property type="evidence" value="ECO:0007669"/>
    <property type="project" value="TreeGrafter"/>
</dbReference>
<proteinExistence type="inferred from homology"/>
<feature type="region of interest" description="Disordered" evidence="9">
    <location>
        <begin position="134"/>
        <end position="156"/>
    </location>
</feature>
<reference evidence="11" key="2">
    <citation type="submission" date="2025-08" db="UniProtKB">
        <authorList>
            <consortium name="Ensembl"/>
        </authorList>
    </citation>
    <scope>IDENTIFICATION</scope>
</reference>
<comment type="similarity">
    <text evidence="2">Belongs to the peptidase M67C family.</text>
</comment>
<feature type="domain" description="MPN" evidence="10">
    <location>
        <begin position="258"/>
        <end position="404"/>
    </location>
</feature>
<keyword evidence="3" id="KW-0645">Protease</keyword>
<evidence type="ECO:0000256" key="1">
    <source>
        <dbReference type="ARBA" id="ARBA00001947"/>
    </source>
</evidence>
<keyword evidence="4" id="KW-0479">Metal-binding</keyword>
<evidence type="ECO:0000256" key="3">
    <source>
        <dbReference type="ARBA" id="ARBA00022670"/>
    </source>
</evidence>
<keyword evidence="8" id="KW-0482">Metalloprotease</keyword>
<evidence type="ECO:0000313" key="11">
    <source>
        <dbReference type="Ensembl" id="ENSCSAVP00000000449.1"/>
    </source>
</evidence>
<dbReference type="GO" id="GO:0070536">
    <property type="term" value="P:protein K63-linked deubiquitination"/>
    <property type="evidence" value="ECO:0007669"/>
    <property type="project" value="InterPro"/>
</dbReference>
<organism evidence="11 12">
    <name type="scientific">Ciona savignyi</name>
    <name type="common">Pacific transparent sea squirt</name>
    <dbReference type="NCBI Taxonomy" id="51511"/>
    <lineage>
        <taxon>Eukaryota</taxon>
        <taxon>Metazoa</taxon>
        <taxon>Chordata</taxon>
        <taxon>Tunicata</taxon>
        <taxon>Ascidiacea</taxon>
        <taxon>Phlebobranchia</taxon>
        <taxon>Cionidae</taxon>
        <taxon>Ciona</taxon>
    </lineage>
</organism>
<dbReference type="GeneTree" id="ENSGT00940000153710"/>
<dbReference type="GO" id="GO:0061578">
    <property type="term" value="F:K63-linked deubiquitinase activity"/>
    <property type="evidence" value="ECO:0007669"/>
    <property type="project" value="InterPro"/>
</dbReference>
<dbReference type="GO" id="GO:0046872">
    <property type="term" value="F:metal ion binding"/>
    <property type="evidence" value="ECO:0007669"/>
    <property type="project" value="UniProtKB-KW"/>
</dbReference>
<name>H2Y551_CIOSA</name>
<dbReference type="SUPFAM" id="SSF102712">
    <property type="entry name" value="JAB1/MPN domain"/>
    <property type="match status" value="1"/>
</dbReference>
<dbReference type="Pfam" id="PF01398">
    <property type="entry name" value="JAB"/>
    <property type="match status" value="1"/>
</dbReference>
<dbReference type="GO" id="GO:0006508">
    <property type="term" value="P:proteolysis"/>
    <property type="evidence" value="ECO:0007669"/>
    <property type="project" value="UniProtKB-KW"/>
</dbReference>
<dbReference type="Ensembl" id="ENSCSAVT00000000454.1">
    <property type="protein sequence ID" value="ENSCSAVP00000000449.1"/>
    <property type="gene ID" value="ENSCSAVG00000000262.1"/>
</dbReference>
<keyword evidence="7" id="KW-0862">Zinc</keyword>
<dbReference type="MEROPS" id="M67.A09"/>
<keyword evidence="12" id="KW-1185">Reference proteome</keyword>
<dbReference type="InterPro" id="IPR000555">
    <property type="entry name" value="JAMM/MPN+_dom"/>
</dbReference>
<keyword evidence="5" id="KW-0833">Ubl conjugation pathway</keyword>
<evidence type="ECO:0000256" key="8">
    <source>
        <dbReference type="ARBA" id="ARBA00023049"/>
    </source>
</evidence>
<dbReference type="PROSITE" id="PS50249">
    <property type="entry name" value="MPN"/>
    <property type="match status" value="1"/>
</dbReference>
<evidence type="ECO:0000256" key="6">
    <source>
        <dbReference type="ARBA" id="ARBA00022801"/>
    </source>
</evidence>
<dbReference type="STRING" id="51511.ENSCSAVP00000000449"/>
<accession>H2Y551</accession>
<dbReference type="InParanoid" id="H2Y551"/>
<protein>
    <recommendedName>
        <fullName evidence="10">MPN domain-containing protein</fullName>
    </recommendedName>
</protein>
<dbReference type="AlphaFoldDB" id="H2Y551"/>
<dbReference type="InterPro" id="IPR037518">
    <property type="entry name" value="MPN"/>
</dbReference>
<evidence type="ECO:0000256" key="4">
    <source>
        <dbReference type="ARBA" id="ARBA00022723"/>
    </source>
</evidence>
<comment type="cofactor">
    <cofactor evidence="1">
        <name>Zn(2+)</name>
        <dbReference type="ChEBI" id="CHEBI:29105"/>
    </cofactor>
</comment>